<dbReference type="Proteomes" id="UP000663868">
    <property type="component" value="Unassembled WGS sequence"/>
</dbReference>
<gene>
    <name evidence="2" type="ORF">KXQ929_LOCUS25419</name>
</gene>
<sequence length="155" mass="17320">MHFIYGVPVCPPICPPLSNDEFVSSSEENLNERSNFLINQKLNTYAKQFGRHFIFSSSRPKENIYNEKDIDEEFDQISLSDNCYNTQGKSENSPNEPSNTKQNSPLIDTDGLSVTARNLSGINNLTNNQNNTITDDGMVKTTNGGINNGKYVGYI</sequence>
<evidence type="ECO:0000313" key="2">
    <source>
        <dbReference type="EMBL" id="CAF3947685.1"/>
    </source>
</evidence>
<evidence type="ECO:0000256" key="1">
    <source>
        <dbReference type="SAM" id="MobiDB-lite"/>
    </source>
</evidence>
<name>A0A819KEH5_9BILA</name>
<feature type="compositionally biased region" description="Polar residues" evidence="1">
    <location>
        <begin position="81"/>
        <end position="106"/>
    </location>
</feature>
<feature type="region of interest" description="Disordered" evidence="1">
    <location>
        <begin position="81"/>
        <end position="108"/>
    </location>
</feature>
<organism evidence="2 3">
    <name type="scientific">Adineta steineri</name>
    <dbReference type="NCBI Taxonomy" id="433720"/>
    <lineage>
        <taxon>Eukaryota</taxon>
        <taxon>Metazoa</taxon>
        <taxon>Spiralia</taxon>
        <taxon>Gnathifera</taxon>
        <taxon>Rotifera</taxon>
        <taxon>Eurotatoria</taxon>
        <taxon>Bdelloidea</taxon>
        <taxon>Adinetida</taxon>
        <taxon>Adinetidae</taxon>
        <taxon>Adineta</taxon>
    </lineage>
</organism>
<dbReference type="AlphaFoldDB" id="A0A819KEH5"/>
<proteinExistence type="predicted"/>
<dbReference type="EMBL" id="CAJOBB010002203">
    <property type="protein sequence ID" value="CAF3947685.1"/>
    <property type="molecule type" value="Genomic_DNA"/>
</dbReference>
<comment type="caution">
    <text evidence="2">The sequence shown here is derived from an EMBL/GenBank/DDBJ whole genome shotgun (WGS) entry which is preliminary data.</text>
</comment>
<accession>A0A819KEH5</accession>
<reference evidence="2" key="1">
    <citation type="submission" date="2021-02" db="EMBL/GenBank/DDBJ databases">
        <authorList>
            <person name="Nowell W R."/>
        </authorList>
    </citation>
    <scope>NUCLEOTIDE SEQUENCE</scope>
</reference>
<evidence type="ECO:0000313" key="3">
    <source>
        <dbReference type="Proteomes" id="UP000663868"/>
    </source>
</evidence>
<protein>
    <submittedName>
        <fullName evidence="2">Uncharacterized protein</fullName>
    </submittedName>
</protein>